<dbReference type="NCBIfam" id="TIGR00360">
    <property type="entry name" value="ComEC_N-term"/>
    <property type="match status" value="1"/>
</dbReference>
<dbReference type="InterPro" id="IPR035681">
    <property type="entry name" value="ComA-like_MBL"/>
</dbReference>
<feature type="transmembrane region" description="Helical" evidence="6">
    <location>
        <begin position="42"/>
        <end position="60"/>
    </location>
</feature>
<dbReference type="PANTHER" id="PTHR30619">
    <property type="entry name" value="DNA INTERNALIZATION/COMPETENCE PROTEIN COMEC/REC2"/>
    <property type="match status" value="1"/>
</dbReference>
<evidence type="ECO:0000256" key="1">
    <source>
        <dbReference type="ARBA" id="ARBA00004651"/>
    </source>
</evidence>
<dbReference type="InterPro" id="IPR004477">
    <property type="entry name" value="ComEC_N"/>
</dbReference>
<sequence>MPALFVFPVTVIGFDKNNFFAWVLLFAIFARLFFMQAKVLNVIAAAVVIATIASLLIHQWSNASEFTDKEAESVRTAALQLDPNDMRINGDLLTGQALMQSEGKEEQVYFYYTIETEEEKSNWEQKRFPQRVIATVQLEEPEAERNLYQFDFENYLNAKSIHWVVTIEAMQFRSEDRSVWSWPSSIRRSIILMLEKLPAVQTTDYIQTMLFNQSHAIAGDTLDAYRGIGLLHLFSISGMHIQLLLSQLRYILLRMKVSHETTDKLLVVFLIAYGVLTGWGIGVFRAICTHFILLMGKITGHRVEAKDAFALTVMVAVLYNPLLIYSASFQLSYLLAGVLYFVAPISAEWKMNGLLKDICLTALMTMVSFPVVAYHFFEVSWLGIFVNVIFSFFFSWFLFPLFWILFFAVLFFPETSLLGLLCAVSDKVLTLLETFAGKAADLDFASLITGRPPAFYFALVWIALLSLLLSVEKKRRDIRVLSFLIIAVGLFSFAHQLMPSGKVVMLDVGQGDAILFITPFHRRAVLIDTGGMITFEKEAWQVRETATTAGEKLVSIIKAEGVKKLDMVFLTHADQDHVGSLRELAEGLPIAAVYFPKGAEGNAAFAAVLLELQSQQQASLYPVLGQVDVKIDADFVFHILAPLSPGEGGNEDSLVIQTSLGGFDWLFTGDLGEEGEDLLMRTYPDLKTDILKIGHHGSATSSSEGFLDQVQPKLALISAGKENRYGHPDAEILKRLKLRDISIFRTDQQGAIHFLYGSEKTEWRTILANKK</sequence>
<dbReference type="Proteomes" id="UP000195985">
    <property type="component" value="Unassembled WGS sequence"/>
</dbReference>
<reference evidence="9" key="1">
    <citation type="submission" date="2016-04" db="EMBL/GenBank/DDBJ databases">
        <authorList>
            <person name="Strepis N."/>
        </authorList>
    </citation>
    <scope>NUCLEOTIDE SEQUENCE [LARGE SCALE GENOMIC DNA]</scope>
</reference>
<evidence type="ECO:0000313" key="9">
    <source>
        <dbReference type="Proteomes" id="UP000195985"/>
    </source>
</evidence>
<dbReference type="GO" id="GO:0005886">
    <property type="term" value="C:plasma membrane"/>
    <property type="evidence" value="ECO:0007669"/>
    <property type="project" value="UniProtKB-SubCell"/>
</dbReference>
<keyword evidence="3 6" id="KW-0812">Transmembrane</keyword>
<dbReference type="Pfam" id="PF03772">
    <property type="entry name" value="Competence"/>
    <property type="match status" value="1"/>
</dbReference>
<dbReference type="Pfam" id="PF00753">
    <property type="entry name" value="Lactamase_B"/>
    <property type="match status" value="1"/>
</dbReference>
<accession>A0A1W1ICL6</accession>
<dbReference type="SMART" id="SM00849">
    <property type="entry name" value="Lactamase_B"/>
    <property type="match status" value="1"/>
</dbReference>
<feature type="transmembrane region" description="Helical" evidence="6">
    <location>
        <begin position="265"/>
        <end position="287"/>
    </location>
</feature>
<dbReference type="AlphaFoldDB" id="A0A1W1ICL6"/>
<dbReference type="Gene3D" id="3.60.15.10">
    <property type="entry name" value="Ribonuclease Z/Hydroxyacylglutathione hydrolase-like"/>
    <property type="match status" value="1"/>
</dbReference>
<dbReference type="EMBL" id="FWEY01000001">
    <property type="protein sequence ID" value="SLM50807.1"/>
    <property type="molecule type" value="Genomic_DNA"/>
</dbReference>
<evidence type="ECO:0000256" key="3">
    <source>
        <dbReference type="ARBA" id="ARBA00022692"/>
    </source>
</evidence>
<dbReference type="NCBIfam" id="TIGR00361">
    <property type="entry name" value="ComEC_Rec2"/>
    <property type="match status" value="1"/>
</dbReference>
<dbReference type="PANTHER" id="PTHR30619:SF1">
    <property type="entry name" value="RECOMBINATION PROTEIN 2"/>
    <property type="match status" value="1"/>
</dbReference>
<dbReference type="SUPFAM" id="SSF56281">
    <property type="entry name" value="Metallo-hydrolase/oxidoreductase"/>
    <property type="match status" value="1"/>
</dbReference>
<keyword evidence="4 6" id="KW-1133">Transmembrane helix</keyword>
<keyword evidence="2" id="KW-1003">Cell membrane</keyword>
<proteinExistence type="predicted"/>
<protein>
    <submittedName>
        <fullName evidence="8">Competence protein</fullName>
    </submittedName>
</protein>
<comment type="subcellular location">
    <subcellularLocation>
        <location evidence="1">Cell membrane</location>
        <topology evidence="1">Multi-pass membrane protein</topology>
    </subcellularLocation>
</comment>
<evidence type="ECO:0000259" key="7">
    <source>
        <dbReference type="SMART" id="SM00849"/>
    </source>
</evidence>
<feature type="transmembrane region" description="Helical" evidence="6">
    <location>
        <begin position="478"/>
        <end position="498"/>
    </location>
</feature>
<evidence type="ECO:0000256" key="4">
    <source>
        <dbReference type="ARBA" id="ARBA00022989"/>
    </source>
</evidence>
<dbReference type="InterPro" id="IPR052159">
    <property type="entry name" value="Competence_DNA_uptake"/>
</dbReference>
<dbReference type="InterPro" id="IPR001279">
    <property type="entry name" value="Metallo-B-lactamas"/>
</dbReference>
<evidence type="ECO:0000256" key="6">
    <source>
        <dbReference type="SAM" id="Phobius"/>
    </source>
</evidence>
<gene>
    <name evidence="8" type="ORF">TPAS_479</name>
</gene>
<keyword evidence="9" id="KW-1185">Reference proteome</keyword>
<dbReference type="GO" id="GO:0030420">
    <property type="term" value="P:establishment of competence for transformation"/>
    <property type="evidence" value="ECO:0007669"/>
    <property type="project" value="InterPro"/>
</dbReference>
<feature type="transmembrane region" description="Helical" evidence="6">
    <location>
        <begin position="354"/>
        <end position="377"/>
    </location>
</feature>
<feature type="transmembrane region" description="Helical" evidence="6">
    <location>
        <begin position="224"/>
        <end position="245"/>
    </location>
</feature>
<dbReference type="STRING" id="43064.SAMN04488086_103101"/>
<feature type="domain" description="Metallo-beta-lactamase" evidence="7">
    <location>
        <begin position="510"/>
        <end position="721"/>
    </location>
</feature>
<dbReference type="OrthoDB" id="9761531at2"/>
<dbReference type="InterPro" id="IPR004797">
    <property type="entry name" value="Competence_ComEC/Rec2"/>
</dbReference>
<organism evidence="8 9">
    <name type="scientific">Trichococcus pasteurii</name>
    <dbReference type="NCBI Taxonomy" id="43064"/>
    <lineage>
        <taxon>Bacteria</taxon>
        <taxon>Bacillati</taxon>
        <taxon>Bacillota</taxon>
        <taxon>Bacilli</taxon>
        <taxon>Lactobacillales</taxon>
        <taxon>Carnobacteriaceae</taxon>
        <taxon>Trichococcus</taxon>
    </lineage>
</organism>
<evidence type="ECO:0000256" key="2">
    <source>
        <dbReference type="ARBA" id="ARBA00022475"/>
    </source>
</evidence>
<dbReference type="InterPro" id="IPR036866">
    <property type="entry name" value="RibonucZ/Hydroxyglut_hydro"/>
</dbReference>
<name>A0A1W1ICL6_9LACT</name>
<keyword evidence="5 6" id="KW-0472">Membrane</keyword>
<dbReference type="CDD" id="cd07731">
    <property type="entry name" value="ComA-like_MBL-fold"/>
    <property type="match status" value="1"/>
</dbReference>
<evidence type="ECO:0000313" key="8">
    <source>
        <dbReference type="EMBL" id="SLM50807.1"/>
    </source>
</evidence>
<evidence type="ECO:0000256" key="5">
    <source>
        <dbReference type="ARBA" id="ARBA00023136"/>
    </source>
</evidence>
<feature type="transmembrane region" description="Helical" evidence="6">
    <location>
        <begin position="383"/>
        <end position="410"/>
    </location>
</feature>
<feature type="transmembrane region" description="Helical" evidence="6">
    <location>
        <begin position="322"/>
        <end position="342"/>
    </location>
</feature>
<feature type="transmembrane region" description="Helical" evidence="6">
    <location>
        <begin position="455"/>
        <end position="471"/>
    </location>
</feature>